<evidence type="ECO:0000256" key="6">
    <source>
        <dbReference type="ARBA" id="ARBA00018638"/>
    </source>
</evidence>
<keyword evidence="11" id="KW-0328">Glycosyltransferase</keyword>
<accession>A0A4Y9SAG4</accession>
<dbReference type="EC" id="2.4.99.28" evidence="24"/>
<evidence type="ECO:0000256" key="24">
    <source>
        <dbReference type="ARBA" id="ARBA00044770"/>
    </source>
</evidence>
<feature type="domain" description="Penicillin-binding protein OB-like" evidence="30">
    <location>
        <begin position="327"/>
        <end position="431"/>
    </location>
</feature>
<dbReference type="EC" id="3.4.16.4" evidence="5"/>
<keyword evidence="13" id="KW-0812">Transmembrane</keyword>
<dbReference type="UniPathway" id="UPA00219"/>
<name>A0A4Y9SAG4_9BURK</name>
<evidence type="ECO:0000256" key="14">
    <source>
        <dbReference type="ARBA" id="ARBA00022801"/>
    </source>
</evidence>
<dbReference type="InterPro" id="IPR001264">
    <property type="entry name" value="Glyco_trans_51"/>
</dbReference>
<sequence length="805" mass="88836">MTTPSTTPAPRRRLFLKGFLFLLLALVLIVGGFVAYVAAVIYPKLPPLDVITDYRPKIPLRVYTADHVLIGEFGEEHRDFIPIAKIPDMMKKALIAIEDSRFYEHEGIDWQRAAGAISHRLAGGRLSGFSTLTMQIPRNFVITRERAWQRKLTEMILAHRIEQQLTKDQILELYMNHMYLGQRAYGFGSAAQIYFNKPLDKLSIAEMAMLAGLPQNPSQHNPVANPKRARQRQHQVLQRMKDLGYITDAQYQQASSEQLHVNVRGQEFQTHAEYIAELARQQVYNQFKEEAYTRGFNVYTTIMHADQDAAYQSVRRNVIAFDQRHGYRGPETTIELPADQQERDDAIDEALQKRPTSDGLLPAVVLEASPKLVKAETTSGETVEITGDGLKFAANALKDTAKPNYRIGPGAVIRISQDDKKQWSITQVPQVAAAFVSIDSYTGAYRALVGGFDYNLQKYNHVTQAWRQPGSSFKPFLYSAALEKGYYPGTIILDEVLDMPGENAGATWSPKNDDGVFDGSVTMRQALAKSKNVPSVRLLRALGVPYVHDYMGRFGFDPAKHPKNYTMALGTGAVTPLQLAGAYAIFANTGYAVQPYVISKIADASGKVIFETKPPEIMQESARVLDVRNAFVMDSMLRDVTRYGTGAAATQRLGRGDIAGKTGTSSDAVDGWFAGYGGHVTAVAWMGYDDPRSLGGKEFGSTLALPIWIDYMKVALAKVPEEPRVEPEGVVQQDGDWMYDEFAESGAIRSVDMDEANMAAAGTPIPVTIPGATPTAPLNQTPGTPLPAPPVIPAPPPQRPSNSLF</sequence>
<evidence type="ECO:0000256" key="4">
    <source>
        <dbReference type="ARBA" id="ARBA00007739"/>
    </source>
</evidence>
<dbReference type="Proteomes" id="UP000298438">
    <property type="component" value="Unassembled WGS sequence"/>
</dbReference>
<keyword evidence="8" id="KW-0997">Cell inner membrane</keyword>
<keyword evidence="18" id="KW-1133">Transmembrane helix</keyword>
<keyword evidence="16" id="KW-0735">Signal-anchor</keyword>
<keyword evidence="21" id="KW-0511">Multifunctional enzyme</keyword>
<evidence type="ECO:0000256" key="9">
    <source>
        <dbReference type="ARBA" id="ARBA00022645"/>
    </source>
</evidence>
<dbReference type="Pfam" id="PF00905">
    <property type="entry name" value="Transpeptidase"/>
    <property type="match status" value="1"/>
</dbReference>
<dbReference type="Pfam" id="PF17092">
    <property type="entry name" value="PCB_OB"/>
    <property type="match status" value="1"/>
</dbReference>
<dbReference type="GO" id="GO:0030288">
    <property type="term" value="C:outer membrane-bounded periplasmic space"/>
    <property type="evidence" value="ECO:0007669"/>
    <property type="project" value="TreeGrafter"/>
</dbReference>
<comment type="subcellular location">
    <subcellularLocation>
        <location evidence="1">Cell inner membrane</location>
        <topology evidence="1">Single-pass type II membrane protein</topology>
    </subcellularLocation>
</comment>
<comment type="similarity">
    <text evidence="3">In the C-terminal section; belongs to the transpeptidase family.</text>
</comment>
<dbReference type="InterPro" id="IPR001460">
    <property type="entry name" value="PCN-bd_Tpept"/>
</dbReference>
<dbReference type="RefSeq" id="WP_135207519.1">
    <property type="nucleotide sequence ID" value="NZ_SPVF01000153.1"/>
</dbReference>
<comment type="catalytic activity">
    <reaction evidence="25">
        <text>[GlcNAc-(1-&gt;4)-Mur2Ac(oyl-L-Ala-gamma-D-Glu-L-Lys-D-Ala-D-Ala)](n)-di-trans,octa-cis-undecaprenyl diphosphate + beta-D-GlcNAc-(1-&gt;4)-Mur2Ac(oyl-L-Ala-gamma-D-Glu-L-Lys-D-Ala-D-Ala)-di-trans,octa-cis-undecaprenyl diphosphate = [GlcNAc-(1-&gt;4)-Mur2Ac(oyl-L-Ala-gamma-D-Glu-L-Lys-D-Ala-D-Ala)](n+1)-di-trans,octa-cis-undecaprenyl diphosphate + di-trans,octa-cis-undecaprenyl diphosphate + H(+)</text>
        <dbReference type="Rhea" id="RHEA:23708"/>
        <dbReference type="Rhea" id="RHEA-COMP:9602"/>
        <dbReference type="Rhea" id="RHEA-COMP:9603"/>
        <dbReference type="ChEBI" id="CHEBI:15378"/>
        <dbReference type="ChEBI" id="CHEBI:58405"/>
        <dbReference type="ChEBI" id="CHEBI:60033"/>
        <dbReference type="ChEBI" id="CHEBI:78435"/>
        <dbReference type="EC" id="2.4.99.28"/>
    </reaction>
</comment>
<dbReference type="SUPFAM" id="SSF53955">
    <property type="entry name" value="Lysozyme-like"/>
    <property type="match status" value="1"/>
</dbReference>
<evidence type="ECO:0000256" key="19">
    <source>
        <dbReference type="ARBA" id="ARBA00023136"/>
    </source>
</evidence>
<evidence type="ECO:0000256" key="18">
    <source>
        <dbReference type="ARBA" id="ARBA00022989"/>
    </source>
</evidence>
<evidence type="ECO:0000256" key="5">
    <source>
        <dbReference type="ARBA" id="ARBA00012448"/>
    </source>
</evidence>
<evidence type="ECO:0000259" key="29">
    <source>
        <dbReference type="Pfam" id="PF00912"/>
    </source>
</evidence>
<proteinExistence type="inferred from homology"/>
<evidence type="ECO:0000313" key="31">
    <source>
        <dbReference type="EMBL" id="TFW19044.1"/>
    </source>
</evidence>
<evidence type="ECO:0000256" key="22">
    <source>
        <dbReference type="ARBA" id="ARBA00023316"/>
    </source>
</evidence>
<feature type="compositionally biased region" description="Pro residues" evidence="27">
    <location>
        <begin position="784"/>
        <end position="799"/>
    </location>
</feature>
<dbReference type="InterPro" id="IPR031376">
    <property type="entry name" value="PCB_OB"/>
</dbReference>
<evidence type="ECO:0000256" key="2">
    <source>
        <dbReference type="ARBA" id="ARBA00004752"/>
    </source>
</evidence>
<evidence type="ECO:0000256" key="27">
    <source>
        <dbReference type="SAM" id="MobiDB-lite"/>
    </source>
</evidence>
<gene>
    <name evidence="31" type="ORF">E4L96_12300</name>
</gene>
<dbReference type="NCBIfam" id="TIGR02074">
    <property type="entry name" value="PBP_1a_fam"/>
    <property type="match status" value="1"/>
</dbReference>
<evidence type="ECO:0000256" key="11">
    <source>
        <dbReference type="ARBA" id="ARBA00022676"/>
    </source>
</evidence>
<evidence type="ECO:0000256" key="23">
    <source>
        <dbReference type="ARBA" id="ARBA00034000"/>
    </source>
</evidence>
<dbReference type="InterPro" id="IPR023346">
    <property type="entry name" value="Lysozyme-like_dom_sf"/>
</dbReference>
<dbReference type="GO" id="GO:0008360">
    <property type="term" value="P:regulation of cell shape"/>
    <property type="evidence" value="ECO:0007669"/>
    <property type="project" value="UniProtKB-KW"/>
</dbReference>
<dbReference type="InterPro" id="IPR050396">
    <property type="entry name" value="Glycosyltr_51/Transpeptidase"/>
</dbReference>
<dbReference type="GO" id="GO:0009252">
    <property type="term" value="P:peptidoglycan biosynthetic process"/>
    <property type="evidence" value="ECO:0007669"/>
    <property type="project" value="UniProtKB-UniPathway"/>
</dbReference>
<dbReference type="InterPro" id="IPR036950">
    <property type="entry name" value="PBP_transglycosylase"/>
</dbReference>
<dbReference type="GO" id="GO:0006508">
    <property type="term" value="P:proteolysis"/>
    <property type="evidence" value="ECO:0007669"/>
    <property type="project" value="UniProtKB-KW"/>
</dbReference>
<comment type="catalytic activity">
    <reaction evidence="23">
        <text>Preferential cleavage: (Ac)2-L-Lys-D-Ala-|-D-Ala. Also transpeptidation of peptidyl-alanyl moieties that are N-acyl substituents of D-alanine.</text>
        <dbReference type="EC" id="3.4.16.4"/>
    </reaction>
</comment>
<dbReference type="FunFam" id="1.10.3810.10:FF:000003">
    <property type="entry name" value="Penicillin-binding protein 1a"/>
    <property type="match status" value="1"/>
</dbReference>
<keyword evidence="14" id="KW-0378">Hydrolase</keyword>
<keyword evidence="22" id="KW-0961">Cell wall biogenesis/degradation</keyword>
<evidence type="ECO:0000256" key="7">
    <source>
        <dbReference type="ARBA" id="ARBA00022475"/>
    </source>
</evidence>
<evidence type="ECO:0000259" key="30">
    <source>
        <dbReference type="Pfam" id="PF17092"/>
    </source>
</evidence>
<evidence type="ECO:0000313" key="32">
    <source>
        <dbReference type="Proteomes" id="UP000298438"/>
    </source>
</evidence>
<evidence type="ECO:0000256" key="8">
    <source>
        <dbReference type="ARBA" id="ARBA00022519"/>
    </source>
</evidence>
<dbReference type="GO" id="GO:0046677">
    <property type="term" value="P:response to antibiotic"/>
    <property type="evidence" value="ECO:0007669"/>
    <property type="project" value="UniProtKB-KW"/>
</dbReference>
<dbReference type="EMBL" id="SPVF01000153">
    <property type="protein sequence ID" value="TFW19044.1"/>
    <property type="molecule type" value="Genomic_DNA"/>
</dbReference>
<evidence type="ECO:0000256" key="17">
    <source>
        <dbReference type="ARBA" id="ARBA00022984"/>
    </source>
</evidence>
<keyword evidence="10" id="KW-0645">Protease</keyword>
<dbReference type="AlphaFoldDB" id="A0A4Y9SAG4"/>
<evidence type="ECO:0000256" key="26">
    <source>
        <dbReference type="ARBA" id="ARBA00060592"/>
    </source>
</evidence>
<keyword evidence="32" id="KW-1185">Reference proteome</keyword>
<dbReference type="GO" id="GO:0005886">
    <property type="term" value="C:plasma membrane"/>
    <property type="evidence" value="ECO:0007669"/>
    <property type="project" value="UniProtKB-SubCell"/>
</dbReference>
<evidence type="ECO:0000256" key="20">
    <source>
        <dbReference type="ARBA" id="ARBA00023251"/>
    </source>
</evidence>
<protein>
    <recommendedName>
        <fullName evidence="6">Penicillin-binding protein 1A</fullName>
        <ecNumber evidence="24">2.4.99.28</ecNumber>
        <ecNumber evidence="5">3.4.16.4</ecNumber>
    </recommendedName>
</protein>
<evidence type="ECO:0000256" key="21">
    <source>
        <dbReference type="ARBA" id="ARBA00023268"/>
    </source>
</evidence>
<comment type="similarity">
    <text evidence="4">In the N-terminal section; belongs to the glycosyltransferase 51 family.</text>
</comment>
<feature type="domain" description="Glycosyl transferase family 51" evidence="29">
    <location>
        <begin position="69"/>
        <end position="241"/>
    </location>
</feature>
<comment type="pathway">
    <text evidence="26">Glycan biosynthesis.</text>
</comment>
<dbReference type="GO" id="GO:0009002">
    <property type="term" value="F:serine-type D-Ala-D-Ala carboxypeptidase activity"/>
    <property type="evidence" value="ECO:0007669"/>
    <property type="project" value="UniProtKB-EC"/>
</dbReference>
<dbReference type="OrthoDB" id="9766909at2"/>
<comment type="pathway">
    <text evidence="2">Cell wall biogenesis; peptidoglycan biosynthesis.</text>
</comment>
<evidence type="ECO:0000256" key="1">
    <source>
        <dbReference type="ARBA" id="ARBA00004249"/>
    </source>
</evidence>
<evidence type="ECO:0000256" key="16">
    <source>
        <dbReference type="ARBA" id="ARBA00022968"/>
    </source>
</evidence>
<keyword evidence="17" id="KW-0573">Peptidoglycan synthesis</keyword>
<keyword evidence="7" id="KW-1003">Cell membrane</keyword>
<dbReference type="PANTHER" id="PTHR32282">
    <property type="entry name" value="BINDING PROTEIN TRANSPEPTIDASE, PUTATIVE-RELATED"/>
    <property type="match status" value="1"/>
</dbReference>
<dbReference type="GO" id="GO:0008658">
    <property type="term" value="F:penicillin binding"/>
    <property type="evidence" value="ECO:0007669"/>
    <property type="project" value="InterPro"/>
</dbReference>
<dbReference type="Gene3D" id="3.40.710.10">
    <property type="entry name" value="DD-peptidase/beta-lactamase superfamily"/>
    <property type="match status" value="2"/>
</dbReference>
<organism evidence="31 32">
    <name type="scientific">Zemynaea arenosa</name>
    <dbReference type="NCBI Taxonomy" id="2561931"/>
    <lineage>
        <taxon>Bacteria</taxon>
        <taxon>Pseudomonadati</taxon>
        <taxon>Pseudomonadota</taxon>
        <taxon>Betaproteobacteria</taxon>
        <taxon>Burkholderiales</taxon>
        <taxon>Oxalobacteraceae</taxon>
        <taxon>Telluria group</taxon>
        <taxon>Zemynaea</taxon>
    </lineage>
</organism>
<dbReference type="GO" id="GO:0008955">
    <property type="term" value="F:peptidoglycan glycosyltransferase activity"/>
    <property type="evidence" value="ECO:0007669"/>
    <property type="project" value="UniProtKB-EC"/>
</dbReference>
<evidence type="ECO:0000256" key="13">
    <source>
        <dbReference type="ARBA" id="ARBA00022692"/>
    </source>
</evidence>
<evidence type="ECO:0000256" key="25">
    <source>
        <dbReference type="ARBA" id="ARBA00049902"/>
    </source>
</evidence>
<dbReference type="Gene3D" id="1.10.3810.10">
    <property type="entry name" value="Biosynthetic peptidoglycan transglycosylase-like"/>
    <property type="match status" value="1"/>
</dbReference>
<dbReference type="GO" id="GO:0071555">
    <property type="term" value="P:cell wall organization"/>
    <property type="evidence" value="ECO:0007669"/>
    <property type="project" value="UniProtKB-KW"/>
</dbReference>
<evidence type="ECO:0000259" key="28">
    <source>
        <dbReference type="Pfam" id="PF00905"/>
    </source>
</evidence>
<evidence type="ECO:0000256" key="15">
    <source>
        <dbReference type="ARBA" id="ARBA00022960"/>
    </source>
</evidence>
<evidence type="ECO:0000256" key="10">
    <source>
        <dbReference type="ARBA" id="ARBA00022670"/>
    </source>
</evidence>
<keyword evidence="15" id="KW-0133">Cell shape</keyword>
<evidence type="ECO:0000256" key="3">
    <source>
        <dbReference type="ARBA" id="ARBA00007090"/>
    </source>
</evidence>
<reference evidence="31 32" key="1">
    <citation type="submission" date="2019-03" db="EMBL/GenBank/DDBJ databases">
        <title>Draft Genome Sequence of Massilia arenosa sp. nov., a Novel Massilia Species Isolated from a Sandy-loam Maize Soil.</title>
        <authorList>
            <person name="Raths R."/>
            <person name="Peta V."/>
            <person name="Bucking H."/>
        </authorList>
    </citation>
    <scope>NUCLEOTIDE SEQUENCE [LARGE SCALE GENOMIC DNA]</scope>
    <source>
        <strain evidence="31 32">MC02</strain>
    </source>
</reference>
<evidence type="ECO:0000256" key="12">
    <source>
        <dbReference type="ARBA" id="ARBA00022679"/>
    </source>
</evidence>
<keyword evidence="12" id="KW-0808">Transferase</keyword>
<feature type="region of interest" description="Disordered" evidence="27">
    <location>
        <begin position="765"/>
        <end position="805"/>
    </location>
</feature>
<keyword evidence="19" id="KW-0472">Membrane</keyword>
<comment type="caution">
    <text evidence="31">The sequence shown here is derived from an EMBL/GenBank/DDBJ whole genome shotgun (WGS) entry which is preliminary data.</text>
</comment>
<feature type="domain" description="Penicillin-binding protein transpeptidase" evidence="28">
    <location>
        <begin position="434"/>
        <end position="691"/>
    </location>
</feature>
<keyword evidence="9" id="KW-0121">Carboxypeptidase</keyword>
<keyword evidence="20" id="KW-0046">Antibiotic resistance</keyword>
<dbReference type="PANTHER" id="PTHR32282:SF27">
    <property type="entry name" value="PENICILLIN-BINDING PROTEIN 1A"/>
    <property type="match status" value="1"/>
</dbReference>
<dbReference type="SUPFAM" id="SSF56601">
    <property type="entry name" value="beta-lactamase/transpeptidase-like"/>
    <property type="match status" value="1"/>
</dbReference>
<dbReference type="Pfam" id="PF00912">
    <property type="entry name" value="Transgly"/>
    <property type="match status" value="1"/>
</dbReference>
<dbReference type="InterPro" id="IPR012338">
    <property type="entry name" value="Beta-lactam/transpept-like"/>
</dbReference>